<proteinExistence type="predicted"/>
<sequence>MARTKASVRPQQPLVTANQLKPKDHKHRATNAAKSVAKHAIVSRSLLHPICNFRIPVIETELSMEQWNAYAPQRFYYGVPMQIKYGADNQVDFLRIPVTKEQQLVGYMIIPVMYEHSWWYLCYHVEWWLAMWKSWDSESKKMTKKYKTKAQEERAALVVASRKIVGTRFLEAMVARRTIVAECIANGLKDGRIPSLDEFIIRTKRDWLFTEFDELPEDADQYLKADPLHTDNKALFETGWQEGSDPISTTLDQTDNEWIFKGIDVSVRFKRGLSGALKTLKNGGEDVDIIFHEGAAIPIRTTYIAMDSTLMNP</sequence>
<dbReference type="OrthoDB" id="2677236at2759"/>
<organism evidence="1 2">
    <name type="scientific">Suillus luteus UH-Slu-Lm8-n1</name>
    <dbReference type="NCBI Taxonomy" id="930992"/>
    <lineage>
        <taxon>Eukaryota</taxon>
        <taxon>Fungi</taxon>
        <taxon>Dikarya</taxon>
        <taxon>Basidiomycota</taxon>
        <taxon>Agaricomycotina</taxon>
        <taxon>Agaricomycetes</taxon>
        <taxon>Agaricomycetidae</taxon>
        <taxon>Boletales</taxon>
        <taxon>Suillineae</taxon>
        <taxon>Suillaceae</taxon>
        <taxon>Suillus</taxon>
    </lineage>
</organism>
<dbReference type="InParanoid" id="A0A0D0AI47"/>
<keyword evidence="2" id="KW-1185">Reference proteome</keyword>
<name>A0A0D0AI47_9AGAM</name>
<accession>A0A0D0AI47</accession>
<gene>
    <name evidence="1" type="ORF">CY34DRAFT_19651</name>
</gene>
<evidence type="ECO:0000313" key="1">
    <source>
        <dbReference type="EMBL" id="KIK31703.1"/>
    </source>
</evidence>
<protein>
    <submittedName>
        <fullName evidence="1">Uncharacterized protein</fullName>
    </submittedName>
</protein>
<dbReference type="Proteomes" id="UP000054485">
    <property type="component" value="Unassembled WGS sequence"/>
</dbReference>
<dbReference type="HOGENOM" id="CLU_888964_0_0_1"/>
<dbReference type="AlphaFoldDB" id="A0A0D0AI47"/>
<evidence type="ECO:0000313" key="2">
    <source>
        <dbReference type="Proteomes" id="UP000054485"/>
    </source>
</evidence>
<dbReference type="EMBL" id="KN836727">
    <property type="protein sequence ID" value="KIK31703.1"/>
    <property type="molecule type" value="Genomic_DNA"/>
</dbReference>
<reference evidence="2" key="2">
    <citation type="submission" date="2015-01" db="EMBL/GenBank/DDBJ databases">
        <title>Evolutionary Origins and Diversification of the Mycorrhizal Mutualists.</title>
        <authorList>
            <consortium name="DOE Joint Genome Institute"/>
            <consortium name="Mycorrhizal Genomics Consortium"/>
            <person name="Kohler A."/>
            <person name="Kuo A."/>
            <person name="Nagy L.G."/>
            <person name="Floudas D."/>
            <person name="Copeland A."/>
            <person name="Barry K.W."/>
            <person name="Cichocki N."/>
            <person name="Veneault-Fourrey C."/>
            <person name="LaButti K."/>
            <person name="Lindquist E.A."/>
            <person name="Lipzen A."/>
            <person name="Lundell T."/>
            <person name="Morin E."/>
            <person name="Murat C."/>
            <person name="Riley R."/>
            <person name="Ohm R."/>
            <person name="Sun H."/>
            <person name="Tunlid A."/>
            <person name="Henrissat B."/>
            <person name="Grigoriev I.V."/>
            <person name="Hibbett D.S."/>
            <person name="Martin F."/>
        </authorList>
    </citation>
    <scope>NUCLEOTIDE SEQUENCE [LARGE SCALE GENOMIC DNA]</scope>
    <source>
        <strain evidence="2">UH-Slu-Lm8-n1</strain>
    </source>
</reference>
<reference evidence="1 2" key="1">
    <citation type="submission" date="2014-04" db="EMBL/GenBank/DDBJ databases">
        <authorList>
            <consortium name="DOE Joint Genome Institute"/>
            <person name="Kuo A."/>
            <person name="Ruytinx J."/>
            <person name="Rineau F."/>
            <person name="Colpaert J."/>
            <person name="Kohler A."/>
            <person name="Nagy L.G."/>
            <person name="Floudas D."/>
            <person name="Copeland A."/>
            <person name="Barry K.W."/>
            <person name="Cichocki N."/>
            <person name="Veneault-Fourrey C."/>
            <person name="LaButti K."/>
            <person name="Lindquist E.A."/>
            <person name="Lipzen A."/>
            <person name="Lundell T."/>
            <person name="Morin E."/>
            <person name="Murat C."/>
            <person name="Sun H."/>
            <person name="Tunlid A."/>
            <person name="Henrissat B."/>
            <person name="Grigoriev I.V."/>
            <person name="Hibbett D.S."/>
            <person name="Martin F."/>
            <person name="Nordberg H.P."/>
            <person name="Cantor M.N."/>
            <person name="Hua S.X."/>
        </authorList>
    </citation>
    <scope>NUCLEOTIDE SEQUENCE [LARGE SCALE GENOMIC DNA]</scope>
    <source>
        <strain evidence="1 2">UH-Slu-Lm8-n1</strain>
    </source>
</reference>